<feature type="compositionally biased region" description="Low complexity" evidence="1">
    <location>
        <begin position="38"/>
        <end position="54"/>
    </location>
</feature>
<dbReference type="AlphaFoldDB" id="A0A2H3JDI5"/>
<gene>
    <name evidence="2" type="ORF">WOLCODRAFT_161116</name>
</gene>
<evidence type="ECO:0008006" key="4">
    <source>
        <dbReference type="Google" id="ProtNLM"/>
    </source>
</evidence>
<keyword evidence="3" id="KW-1185">Reference proteome</keyword>
<dbReference type="EMBL" id="KB467942">
    <property type="protein sequence ID" value="PCH37873.1"/>
    <property type="molecule type" value="Genomic_DNA"/>
</dbReference>
<feature type="compositionally biased region" description="Polar residues" evidence="1">
    <location>
        <begin position="1"/>
        <end position="10"/>
    </location>
</feature>
<feature type="region of interest" description="Disordered" evidence="1">
    <location>
        <begin position="127"/>
        <end position="187"/>
    </location>
</feature>
<dbReference type="Proteomes" id="UP000218811">
    <property type="component" value="Unassembled WGS sequence"/>
</dbReference>
<evidence type="ECO:0000313" key="2">
    <source>
        <dbReference type="EMBL" id="PCH37873.1"/>
    </source>
</evidence>
<feature type="region of interest" description="Disordered" evidence="1">
    <location>
        <begin position="1"/>
        <end position="81"/>
    </location>
</feature>
<organism evidence="2 3">
    <name type="scientific">Wolfiporia cocos (strain MD-104)</name>
    <name type="common">Brown rot fungus</name>
    <dbReference type="NCBI Taxonomy" id="742152"/>
    <lineage>
        <taxon>Eukaryota</taxon>
        <taxon>Fungi</taxon>
        <taxon>Dikarya</taxon>
        <taxon>Basidiomycota</taxon>
        <taxon>Agaricomycotina</taxon>
        <taxon>Agaricomycetes</taxon>
        <taxon>Polyporales</taxon>
        <taxon>Phaeolaceae</taxon>
        <taxon>Wolfiporia</taxon>
    </lineage>
</organism>
<proteinExistence type="predicted"/>
<sequence>MAQHSQQQQELPPDQGARTHAIPIPRGNAPHPRRFFISDSNSSSSENSAPPSSDVESDLLFQMDMSDRSAAPSRRSSVEDVRHTALYHATPQLPRCTRCGRQFSPHPSARAQWRDRFCRDCHIHPSQDRDAGTADAHSLHSSSSSSDGFPRSDVPGAPQGPHGRRRGRPFPAARAGPSSGQYPHGVDPDLTDILWSTVFVQHQR</sequence>
<protein>
    <recommendedName>
        <fullName evidence="4">FYVE zinc finger domain-containing protein</fullName>
    </recommendedName>
</protein>
<reference evidence="2 3" key="1">
    <citation type="journal article" date="2012" name="Science">
        <title>The Paleozoic origin of enzymatic lignin decomposition reconstructed from 31 fungal genomes.</title>
        <authorList>
            <person name="Floudas D."/>
            <person name="Binder M."/>
            <person name="Riley R."/>
            <person name="Barry K."/>
            <person name="Blanchette R.A."/>
            <person name="Henrissat B."/>
            <person name="Martinez A.T."/>
            <person name="Otillar R."/>
            <person name="Spatafora J.W."/>
            <person name="Yadav J.S."/>
            <person name="Aerts A."/>
            <person name="Benoit I."/>
            <person name="Boyd A."/>
            <person name="Carlson A."/>
            <person name="Copeland A."/>
            <person name="Coutinho P.M."/>
            <person name="de Vries R.P."/>
            <person name="Ferreira P."/>
            <person name="Findley K."/>
            <person name="Foster B."/>
            <person name="Gaskell J."/>
            <person name="Glotzer D."/>
            <person name="Gorecki P."/>
            <person name="Heitman J."/>
            <person name="Hesse C."/>
            <person name="Hori C."/>
            <person name="Igarashi K."/>
            <person name="Jurgens J.A."/>
            <person name="Kallen N."/>
            <person name="Kersten P."/>
            <person name="Kohler A."/>
            <person name="Kuees U."/>
            <person name="Kumar T.K.A."/>
            <person name="Kuo A."/>
            <person name="LaButti K."/>
            <person name="Larrondo L.F."/>
            <person name="Lindquist E."/>
            <person name="Ling A."/>
            <person name="Lombard V."/>
            <person name="Lucas S."/>
            <person name="Lundell T."/>
            <person name="Martin R."/>
            <person name="McLaughlin D.J."/>
            <person name="Morgenstern I."/>
            <person name="Morin E."/>
            <person name="Murat C."/>
            <person name="Nagy L.G."/>
            <person name="Nolan M."/>
            <person name="Ohm R.A."/>
            <person name="Patyshakuliyeva A."/>
            <person name="Rokas A."/>
            <person name="Ruiz-Duenas F.J."/>
            <person name="Sabat G."/>
            <person name="Salamov A."/>
            <person name="Samejima M."/>
            <person name="Schmutz J."/>
            <person name="Slot J.C."/>
            <person name="St John F."/>
            <person name="Stenlid J."/>
            <person name="Sun H."/>
            <person name="Sun S."/>
            <person name="Syed K."/>
            <person name="Tsang A."/>
            <person name="Wiebenga A."/>
            <person name="Young D."/>
            <person name="Pisabarro A."/>
            <person name="Eastwood D.C."/>
            <person name="Martin F."/>
            <person name="Cullen D."/>
            <person name="Grigoriev I.V."/>
            <person name="Hibbett D.S."/>
        </authorList>
    </citation>
    <scope>NUCLEOTIDE SEQUENCE [LARGE SCALE GENOMIC DNA]</scope>
    <source>
        <strain evidence="2 3">MD-104</strain>
    </source>
</reference>
<evidence type="ECO:0000256" key="1">
    <source>
        <dbReference type="SAM" id="MobiDB-lite"/>
    </source>
</evidence>
<accession>A0A2H3JDI5</accession>
<name>A0A2H3JDI5_WOLCO</name>
<evidence type="ECO:0000313" key="3">
    <source>
        <dbReference type="Proteomes" id="UP000218811"/>
    </source>
</evidence>